<dbReference type="GO" id="GO:0034709">
    <property type="term" value="C:methylosome"/>
    <property type="evidence" value="ECO:0007669"/>
    <property type="project" value="InterPro"/>
</dbReference>
<dbReference type="PRINTS" id="PR01348">
    <property type="entry name" value="ICLNCHANNEL"/>
</dbReference>
<dbReference type="InterPro" id="IPR011993">
    <property type="entry name" value="PH-like_dom_sf"/>
</dbReference>
<accession>A0A2A2KP77</accession>
<evidence type="ECO:0000313" key="9">
    <source>
        <dbReference type="EMBL" id="PAV75755.1"/>
    </source>
</evidence>
<evidence type="ECO:0000256" key="5">
    <source>
        <dbReference type="ARBA" id="ARBA00022490"/>
    </source>
</evidence>
<dbReference type="GO" id="GO:0005681">
    <property type="term" value="C:spliceosomal complex"/>
    <property type="evidence" value="ECO:0007669"/>
    <property type="project" value="TreeGrafter"/>
</dbReference>
<comment type="caution">
    <text evidence="9">The sequence shown here is derived from an EMBL/GenBank/DDBJ whole genome shotgun (WGS) entry which is preliminary data.</text>
</comment>
<evidence type="ECO:0000256" key="8">
    <source>
        <dbReference type="SAM" id="MobiDB-lite"/>
    </source>
</evidence>
<dbReference type="STRING" id="2018661.A0A2A2KP77"/>
<feature type="compositionally biased region" description="Acidic residues" evidence="8">
    <location>
        <begin position="140"/>
        <end position="163"/>
    </location>
</feature>
<dbReference type="OrthoDB" id="19714at2759"/>
<dbReference type="PANTHER" id="PTHR21399">
    <property type="entry name" value="CHLORIDE CONDUCTANCE REGULATORY PROTEIN ICLN"/>
    <property type="match status" value="1"/>
</dbReference>
<evidence type="ECO:0000256" key="2">
    <source>
        <dbReference type="ARBA" id="ARBA00004496"/>
    </source>
</evidence>
<feature type="region of interest" description="Disordered" evidence="8">
    <location>
        <begin position="137"/>
        <end position="224"/>
    </location>
</feature>
<protein>
    <recommendedName>
        <fullName evidence="4">Methylosome subunit pICln</fullName>
    </recommendedName>
</protein>
<dbReference type="InterPro" id="IPR039924">
    <property type="entry name" value="ICln/Lot5/Saf5"/>
</dbReference>
<keyword evidence="6" id="KW-0539">Nucleus</keyword>
<evidence type="ECO:0000256" key="3">
    <source>
        <dbReference type="ARBA" id="ARBA00007054"/>
    </source>
</evidence>
<dbReference type="Pfam" id="PF03517">
    <property type="entry name" value="Voldacs"/>
    <property type="match status" value="1"/>
</dbReference>
<dbReference type="Proteomes" id="UP000218231">
    <property type="component" value="Unassembled WGS sequence"/>
</dbReference>
<sequence>MLTLTEVVVPSEAVRVAQPQVQAYFETQLIGDGTLIVAESCVVWKAANSSNGFRLPYPSIIVHAVSVDLSSFPHEHILVLIDANKADLNVHEAEMNGDAEESGDDAGSEGTSYTIRFVPTDRSVLNTIYKEMSECQALNPDEEDEISDEEEGEGAVIEEEGPDMEAGGQRWYTADNIDEVELSEEGQANLRRIFGGMEERTENGTGDRHGDGHSGTRDDEHMEE</sequence>
<dbReference type="GO" id="GO:0006884">
    <property type="term" value="P:cell volume homeostasis"/>
    <property type="evidence" value="ECO:0007669"/>
    <property type="project" value="InterPro"/>
</dbReference>
<evidence type="ECO:0000256" key="7">
    <source>
        <dbReference type="ARBA" id="ARBA00045890"/>
    </source>
</evidence>
<evidence type="ECO:0000256" key="4">
    <source>
        <dbReference type="ARBA" id="ARBA00015653"/>
    </source>
</evidence>
<dbReference type="GO" id="GO:0000387">
    <property type="term" value="P:spliceosomal snRNP assembly"/>
    <property type="evidence" value="ECO:0007669"/>
    <property type="project" value="InterPro"/>
</dbReference>
<reference evidence="9 10" key="1">
    <citation type="journal article" date="2017" name="Curr. Biol.">
        <title>Genome architecture and evolution of a unichromosomal asexual nematode.</title>
        <authorList>
            <person name="Fradin H."/>
            <person name="Zegar C."/>
            <person name="Gutwein M."/>
            <person name="Lucas J."/>
            <person name="Kovtun M."/>
            <person name="Corcoran D."/>
            <person name="Baugh L.R."/>
            <person name="Kiontke K."/>
            <person name="Gunsalus K."/>
            <person name="Fitch D.H."/>
            <person name="Piano F."/>
        </authorList>
    </citation>
    <scope>NUCLEOTIDE SEQUENCE [LARGE SCALE GENOMIC DNA]</scope>
    <source>
        <strain evidence="9">PF1309</strain>
    </source>
</reference>
<comment type="similarity">
    <text evidence="3">Belongs to the pICln (TC 1.A.47) family.</text>
</comment>
<dbReference type="PANTHER" id="PTHR21399:SF0">
    <property type="entry name" value="METHYLOSOME SUBUNIT PICLN"/>
    <property type="match status" value="1"/>
</dbReference>
<dbReference type="GO" id="GO:0034715">
    <property type="term" value="C:pICln-Sm protein complex"/>
    <property type="evidence" value="ECO:0007669"/>
    <property type="project" value="InterPro"/>
</dbReference>
<dbReference type="GO" id="GO:0006821">
    <property type="term" value="P:chloride transport"/>
    <property type="evidence" value="ECO:0007669"/>
    <property type="project" value="InterPro"/>
</dbReference>
<evidence type="ECO:0000256" key="6">
    <source>
        <dbReference type="ARBA" id="ARBA00023242"/>
    </source>
</evidence>
<dbReference type="InterPro" id="IPR003521">
    <property type="entry name" value="ICln"/>
</dbReference>
<comment type="function">
    <text evidence="7">Involved in both the assembly of spliceosomal snRNPs and the methylation of Sm proteins. Chaperone that regulates the assembly of spliceosomal U1, U2, U4 and U5 small nuclear ribonucleoproteins (snRNPs), the building blocks of the spliceosome, and thereby plays an important role in the splicing of cellular pre-mRNAs. Most spliceosomal snRNPs contain a common set of Sm proteins SNRPB, SNRPD1, SNRPD2, SNRPD3, SNRPE, SNRPF and SNRPG that assemble in a heptameric protein ring on the Sm site of the small nuclear RNA to form the core snRNP (Sm core). In the cytosol, the Sm proteins SNRPD1, SNRPD2, SNRPE, SNRPF and SNRPG are trapped in an inactive 6S pICln-Sm complex by the chaperone CLNS1A that controls the assembly of the core snRNP. Dissociation by the SMN complex of CLNS1A from the trapped Sm proteins and their transfer to an SMN-Sm complex triggers the assembly of core snRNPs and their transport to the nucleus.</text>
</comment>
<dbReference type="AlphaFoldDB" id="A0A2A2KP77"/>
<comment type="subcellular location">
    <subcellularLocation>
        <location evidence="2">Cytoplasm</location>
    </subcellularLocation>
    <subcellularLocation>
        <location evidence="1">Nucleus</location>
    </subcellularLocation>
</comment>
<keyword evidence="10" id="KW-1185">Reference proteome</keyword>
<proteinExistence type="inferred from homology"/>
<dbReference type="GO" id="GO:0005886">
    <property type="term" value="C:plasma membrane"/>
    <property type="evidence" value="ECO:0007669"/>
    <property type="project" value="InterPro"/>
</dbReference>
<keyword evidence="5" id="KW-0963">Cytoplasm</keyword>
<dbReference type="GO" id="GO:0005829">
    <property type="term" value="C:cytosol"/>
    <property type="evidence" value="ECO:0007669"/>
    <property type="project" value="InterPro"/>
</dbReference>
<evidence type="ECO:0000256" key="1">
    <source>
        <dbReference type="ARBA" id="ARBA00004123"/>
    </source>
</evidence>
<dbReference type="Gene3D" id="2.30.29.30">
    <property type="entry name" value="Pleckstrin-homology domain (PH domain)/Phosphotyrosine-binding domain (PTB)"/>
    <property type="match status" value="1"/>
</dbReference>
<dbReference type="EMBL" id="LIAE01008038">
    <property type="protein sequence ID" value="PAV75755.1"/>
    <property type="molecule type" value="Genomic_DNA"/>
</dbReference>
<feature type="compositionally biased region" description="Basic and acidic residues" evidence="8">
    <location>
        <begin position="197"/>
        <end position="224"/>
    </location>
</feature>
<organism evidence="9 10">
    <name type="scientific">Diploscapter pachys</name>
    <dbReference type="NCBI Taxonomy" id="2018661"/>
    <lineage>
        <taxon>Eukaryota</taxon>
        <taxon>Metazoa</taxon>
        <taxon>Ecdysozoa</taxon>
        <taxon>Nematoda</taxon>
        <taxon>Chromadorea</taxon>
        <taxon>Rhabditida</taxon>
        <taxon>Rhabditina</taxon>
        <taxon>Rhabditomorpha</taxon>
        <taxon>Rhabditoidea</taxon>
        <taxon>Rhabditidae</taxon>
        <taxon>Diploscapter</taxon>
    </lineage>
</organism>
<name>A0A2A2KP77_9BILA</name>
<gene>
    <name evidence="9" type="ORF">WR25_11705</name>
</gene>
<dbReference type="GO" id="GO:0045292">
    <property type="term" value="P:mRNA cis splicing, via spliceosome"/>
    <property type="evidence" value="ECO:0007669"/>
    <property type="project" value="TreeGrafter"/>
</dbReference>
<evidence type="ECO:0000313" key="10">
    <source>
        <dbReference type="Proteomes" id="UP000218231"/>
    </source>
</evidence>